<name>A0A3M7SI59_BRAPC</name>
<proteinExistence type="predicted"/>
<accession>A0A3M7SI59</accession>
<sequence>MKTYTYMLPFTGLSVKILNCLHDILSNTTTGIFCNQIDFSYIDHYSYILPYPDHQLIIHSLLASHLKLCLELNYSNLPPCFGTISENDL</sequence>
<keyword evidence="2" id="KW-1185">Reference proteome</keyword>
<dbReference type="AlphaFoldDB" id="A0A3M7SI59"/>
<organism evidence="1 2">
    <name type="scientific">Brachionus plicatilis</name>
    <name type="common">Marine rotifer</name>
    <name type="synonym">Brachionus muelleri</name>
    <dbReference type="NCBI Taxonomy" id="10195"/>
    <lineage>
        <taxon>Eukaryota</taxon>
        <taxon>Metazoa</taxon>
        <taxon>Spiralia</taxon>
        <taxon>Gnathifera</taxon>
        <taxon>Rotifera</taxon>
        <taxon>Eurotatoria</taxon>
        <taxon>Monogononta</taxon>
        <taxon>Pseudotrocha</taxon>
        <taxon>Ploima</taxon>
        <taxon>Brachionidae</taxon>
        <taxon>Brachionus</taxon>
    </lineage>
</organism>
<evidence type="ECO:0000313" key="2">
    <source>
        <dbReference type="Proteomes" id="UP000276133"/>
    </source>
</evidence>
<reference evidence="1 2" key="1">
    <citation type="journal article" date="2018" name="Sci. Rep.">
        <title>Genomic signatures of local adaptation to the degree of environmental predictability in rotifers.</title>
        <authorList>
            <person name="Franch-Gras L."/>
            <person name="Hahn C."/>
            <person name="Garcia-Roger E.M."/>
            <person name="Carmona M.J."/>
            <person name="Serra M."/>
            <person name="Gomez A."/>
        </authorList>
    </citation>
    <scope>NUCLEOTIDE SEQUENCE [LARGE SCALE GENOMIC DNA]</scope>
    <source>
        <strain evidence="1">HYR1</strain>
    </source>
</reference>
<dbReference type="Proteomes" id="UP000276133">
    <property type="component" value="Unassembled WGS sequence"/>
</dbReference>
<comment type="caution">
    <text evidence="1">The sequence shown here is derived from an EMBL/GenBank/DDBJ whole genome shotgun (WGS) entry which is preliminary data.</text>
</comment>
<evidence type="ECO:0000313" key="1">
    <source>
        <dbReference type="EMBL" id="RNA35228.1"/>
    </source>
</evidence>
<dbReference type="EMBL" id="REGN01001359">
    <property type="protein sequence ID" value="RNA35228.1"/>
    <property type="molecule type" value="Genomic_DNA"/>
</dbReference>
<gene>
    <name evidence="1" type="ORF">BpHYR1_030383</name>
</gene>
<protein>
    <submittedName>
        <fullName evidence="1">Uncharacterized protein</fullName>
    </submittedName>
</protein>